<feature type="region of interest" description="Disordered" evidence="1">
    <location>
        <begin position="331"/>
        <end position="357"/>
    </location>
</feature>
<protein>
    <submittedName>
        <fullName evidence="2">Uncharacterized protein</fullName>
    </submittedName>
</protein>
<evidence type="ECO:0000313" key="3">
    <source>
        <dbReference type="Proteomes" id="UP000007305"/>
    </source>
</evidence>
<evidence type="ECO:0000313" key="2">
    <source>
        <dbReference type="EnsemblPlants" id="Zm00001eb154910_P001"/>
    </source>
</evidence>
<dbReference type="EnsemblPlants" id="Zm00001eb154910_T001">
    <property type="protein sequence ID" value="Zm00001eb154910_P001"/>
    <property type="gene ID" value="Zm00001eb154910"/>
</dbReference>
<dbReference type="PANTHER" id="PTHR17695">
    <property type="entry name" value="SMALL SUBUNIT PROCESSOME COMPONENT 20 HOMOLOG"/>
    <property type="match status" value="1"/>
</dbReference>
<feature type="region of interest" description="Disordered" evidence="1">
    <location>
        <begin position="1"/>
        <end position="74"/>
    </location>
</feature>
<reference evidence="2" key="2">
    <citation type="submission" date="2019-07" db="EMBL/GenBank/DDBJ databases">
        <authorList>
            <person name="Seetharam A."/>
            <person name="Woodhouse M."/>
            <person name="Cannon E."/>
        </authorList>
    </citation>
    <scope>NUCLEOTIDE SEQUENCE [LARGE SCALE GENOMIC DNA]</scope>
    <source>
        <strain evidence="2">cv. B73</strain>
    </source>
</reference>
<accession>A0A804NEB7</accession>
<dbReference type="InterPro" id="IPR052575">
    <property type="entry name" value="SSU_processome_comp_20"/>
</dbReference>
<name>A0A804NEB7_MAIZE</name>
<dbReference type="Gramene" id="Zm00001eb154910_T001">
    <property type="protein sequence ID" value="Zm00001eb154910_P001"/>
    <property type="gene ID" value="Zm00001eb154910"/>
</dbReference>
<organism evidence="2 3">
    <name type="scientific">Zea mays</name>
    <name type="common">Maize</name>
    <dbReference type="NCBI Taxonomy" id="4577"/>
    <lineage>
        <taxon>Eukaryota</taxon>
        <taxon>Viridiplantae</taxon>
        <taxon>Streptophyta</taxon>
        <taxon>Embryophyta</taxon>
        <taxon>Tracheophyta</taxon>
        <taxon>Spermatophyta</taxon>
        <taxon>Magnoliopsida</taxon>
        <taxon>Liliopsida</taxon>
        <taxon>Poales</taxon>
        <taxon>Poaceae</taxon>
        <taxon>PACMAD clade</taxon>
        <taxon>Panicoideae</taxon>
        <taxon>Andropogonodae</taxon>
        <taxon>Andropogoneae</taxon>
        <taxon>Tripsacinae</taxon>
        <taxon>Zea</taxon>
    </lineage>
</organism>
<feature type="compositionally biased region" description="Low complexity" evidence="1">
    <location>
        <begin position="37"/>
        <end position="60"/>
    </location>
</feature>
<dbReference type="AlphaFoldDB" id="A0A804NEB7"/>
<feature type="region of interest" description="Disordered" evidence="1">
    <location>
        <begin position="398"/>
        <end position="449"/>
    </location>
</feature>
<dbReference type="PANTHER" id="PTHR17695:SF11">
    <property type="entry name" value="SMALL SUBUNIT PROCESSOME COMPONENT 20 HOMOLOG"/>
    <property type="match status" value="1"/>
</dbReference>
<feature type="compositionally biased region" description="Polar residues" evidence="1">
    <location>
        <begin position="428"/>
        <end position="443"/>
    </location>
</feature>
<feature type="compositionally biased region" description="Basic residues" evidence="1">
    <location>
        <begin position="401"/>
        <end position="418"/>
    </location>
</feature>
<sequence>MRALRAQKRLSPTRTPPATAYPPAAKADAYPPPYGAYPPAGGKADTAYPPSSGYPPAAGKPGKGGEPVTAYPSAGPSTAAPYAARLSQYGGYGYPPQQAAGYGYPSPPPQQVGYGYGYPPPQAAGYGVSSMEVTKEFDPQNLLELFSIFAINLSSPTKDVQILTLRILSYFVKMDQRLITDEERPHKRQRTEVSGEEAVAKYANVVDILLIIESMPISVSTSRKISIFISRIQMSLSSKMVHDDYMPPLLHGIIGILYNIFSDLWPQTLDCLAVLIRKHKELVWGQFVLFIATHQSKGLTVKNQEKLEAATQPQSIFDCFNGGDVGEAEAGEAKSCRAAPGPELHGPSSREAGHVGKGEGRVADAALDELDEDQGRGPHRGAHLEGVVVLLEHQHRAADRKLHHRRRCEPHLRRRPVKTLKQSDQKRQPTANPRYTCTGSTEPTPMASI</sequence>
<keyword evidence="3" id="KW-1185">Reference proteome</keyword>
<reference evidence="3" key="1">
    <citation type="submission" date="2015-12" db="EMBL/GenBank/DDBJ databases">
        <title>Update maize B73 reference genome by single molecule sequencing technologies.</title>
        <authorList>
            <consortium name="Maize Genome Sequencing Project"/>
            <person name="Ware D."/>
        </authorList>
    </citation>
    <scope>NUCLEOTIDE SEQUENCE [LARGE SCALE GENOMIC DNA]</scope>
    <source>
        <strain evidence="3">cv. B73</strain>
    </source>
</reference>
<evidence type="ECO:0000256" key="1">
    <source>
        <dbReference type="SAM" id="MobiDB-lite"/>
    </source>
</evidence>
<dbReference type="Proteomes" id="UP000007305">
    <property type="component" value="Chromosome 3"/>
</dbReference>
<feature type="compositionally biased region" description="Low complexity" evidence="1">
    <location>
        <begin position="16"/>
        <end position="29"/>
    </location>
</feature>
<reference evidence="2" key="3">
    <citation type="submission" date="2021-05" db="UniProtKB">
        <authorList>
            <consortium name="EnsemblPlants"/>
        </authorList>
    </citation>
    <scope>IDENTIFICATION</scope>
    <source>
        <strain evidence="2">cv. B73</strain>
    </source>
</reference>
<dbReference type="InParanoid" id="A0A804NEB7"/>
<proteinExistence type="predicted"/>